<dbReference type="RefSeq" id="WP_369192224.1">
    <property type="nucleotide sequence ID" value="NZ_CP163431.1"/>
</dbReference>
<dbReference type="EMBL" id="CP163431">
    <property type="protein sequence ID" value="XDQ07441.1"/>
    <property type="molecule type" value="Genomic_DNA"/>
</dbReference>
<evidence type="ECO:0000256" key="1">
    <source>
        <dbReference type="SAM" id="MobiDB-lite"/>
    </source>
</evidence>
<reference evidence="2" key="1">
    <citation type="submission" date="2024-07" db="EMBL/GenBank/DDBJ databases">
        <authorList>
            <person name="Yu S.T."/>
        </authorList>
    </citation>
    <scope>NUCLEOTIDE SEQUENCE</scope>
    <source>
        <strain evidence="2">R08</strain>
    </source>
</reference>
<evidence type="ECO:0000313" key="2">
    <source>
        <dbReference type="EMBL" id="XDQ07441.1"/>
    </source>
</evidence>
<gene>
    <name evidence="2" type="ORF">AB5J58_47870</name>
</gene>
<protein>
    <submittedName>
        <fullName evidence="2">Uncharacterized protein</fullName>
    </submittedName>
</protein>
<name>A0AB39MM52_9ACTN</name>
<proteinExistence type="predicted"/>
<accession>A0AB39MM52</accession>
<sequence>MQRYSGMGAYAARHRPGGQPPHSDCLATAHGSPAGAAWPSLYSATSPQAQSCEFVGPAGRDQTSGTPKPVTLPRAPTIRRGRELWAASEQLTGVAFGIGADTAVQGLLPEP</sequence>
<feature type="region of interest" description="Disordered" evidence="1">
    <location>
        <begin position="55"/>
        <end position="74"/>
    </location>
</feature>
<feature type="region of interest" description="Disordered" evidence="1">
    <location>
        <begin position="1"/>
        <end position="30"/>
    </location>
</feature>
<organism evidence="2">
    <name type="scientific">Streptomyces sp. R08</name>
    <dbReference type="NCBI Taxonomy" id="3238624"/>
    <lineage>
        <taxon>Bacteria</taxon>
        <taxon>Bacillati</taxon>
        <taxon>Actinomycetota</taxon>
        <taxon>Actinomycetes</taxon>
        <taxon>Kitasatosporales</taxon>
        <taxon>Streptomycetaceae</taxon>
        <taxon>Streptomyces</taxon>
    </lineage>
</organism>
<dbReference type="AlphaFoldDB" id="A0AB39MM52"/>